<comment type="caution">
    <text evidence="1">The sequence shown here is derived from an EMBL/GenBank/DDBJ whole genome shotgun (WGS) entry which is preliminary data.</text>
</comment>
<dbReference type="EMBL" id="CAJOBI010009086">
    <property type="protein sequence ID" value="CAF4129424.1"/>
    <property type="molecule type" value="Genomic_DNA"/>
</dbReference>
<name>A0A8S2R3I4_9BILA</name>
<evidence type="ECO:0000313" key="1">
    <source>
        <dbReference type="EMBL" id="CAF4129424.1"/>
    </source>
</evidence>
<protein>
    <submittedName>
        <fullName evidence="1">Uncharacterized protein</fullName>
    </submittedName>
</protein>
<gene>
    <name evidence="1" type="ORF">SMN809_LOCUS18688</name>
</gene>
<sequence length="58" mass="6339">MSEPSGSGGQFRLILTPVSLIPVHFTRLRSTDQLICSEISAATPGTNNQFSVLYIHLH</sequence>
<accession>A0A8S2R3I4</accession>
<reference evidence="1" key="1">
    <citation type="submission" date="2021-02" db="EMBL/GenBank/DDBJ databases">
        <authorList>
            <person name="Nowell W R."/>
        </authorList>
    </citation>
    <scope>NUCLEOTIDE SEQUENCE</scope>
</reference>
<dbReference type="Proteomes" id="UP000676336">
    <property type="component" value="Unassembled WGS sequence"/>
</dbReference>
<dbReference type="AlphaFoldDB" id="A0A8S2R3I4"/>
<evidence type="ECO:0000313" key="2">
    <source>
        <dbReference type="Proteomes" id="UP000676336"/>
    </source>
</evidence>
<feature type="non-terminal residue" evidence="1">
    <location>
        <position position="1"/>
    </location>
</feature>
<organism evidence="1 2">
    <name type="scientific">Rotaria magnacalcarata</name>
    <dbReference type="NCBI Taxonomy" id="392030"/>
    <lineage>
        <taxon>Eukaryota</taxon>
        <taxon>Metazoa</taxon>
        <taxon>Spiralia</taxon>
        <taxon>Gnathifera</taxon>
        <taxon>Rotifera</taxon>
        <taxon>Eurotatoria</taxon>
        <taxon>Bdelloidea</taxon>
        <taxon>Philodinida</taxon>
        <taxon>Philodinidae</taxon>
        <taxon>Rotaria</taxon>
    </lineage>
</organism>
<proteinExistence type="predicted"/>